<name>A0A3M8DBD6_9BACL</name>
<reference evidence="1 2" key="1">
    <citation type="submission" date="2018-10" db="EMBL/GenBank/DDBJ databases">
        <title>Phylogenomics of Brevibacillus.</title>
        <authorList>
            <person name="Dunlap C."/>
        </authorList>
    </citation>
    <scope>NUCLEOTIDE SEQUENCE [LARGE SCALE GENOMIC DNA]</scope>
    <source>
        <strain evidence="1 2">JCM 15085</strain>
    </source>
</reference>
<protein>
    <submittedName>
        <fullName evidence="1">Uncharacterized protein</fullName>
    </submittedName>
</protein>
<evidence type="ECO:0000313" key="2">
    <source>
        <dbReference type="Proteomes" id="UP000281915"/>
    </source>
</evidence>
<organism evidence="1 2">
    <name type="scientific">Brevibacillus panacihumi</name>
    <dbReference type="NCBI Taxonomy" id="497735"/>
    <lineage>
        <taxon>Bacteria</taxon>
        <taxon>Bacillati</taxon>
        <taxon>Bacillota</taxon>
        <taxon>Bacilli</taxon>
        <taxon>Bacillales</taxon>
        <taxon>Paenibacillaceae</taxon>
        <taxon>Brevibacillus</taxon>
    </lineage>
</organism>
<dbReference type="Proteomes" id="UP000281915">
    <property type="component" value="Unassembled WGS sequence"/>
</dbReference>
<comment type="caution">
    <text evidence="1">The sequence shown here is derived from an EMBL/GenBank/DDBJ whole genome shotgun (WGS) entry which is preliminary data.</text>
</comment>
<accession>A0A3M8DBD6</accession>
<gene>
    <name evidence="1" type="ORF">EDM58_04505</name>
</gene>
<proteinExistence type="predicted"/>
<sequence length="171" mass="20214">MPRRLFLAIAVSSLLALVLSLIPIDRWKQADMATFQPSSPIRLTEQNTLDLFTTVTTHYNIKRIKWDHASIYVDLVVKPEQHVELPFVYQDFYNVTNQMFTFTWNVNQVYFRLLEDRDYLRGNRLLVAIQSDRQTHSRHARNLKGTDEIAGFVKETFSVRIDPYFYERISP</sequence>
<dbReference type="EMBL" id="RHHT01000005">
    <property type="protein sequence ID" value="RNB84941.1"/>
    <property type="molecule type" value="Genomic_DNA"/>
</dbReference>
<dbReference type="RefSeq" id="WP_122912293.1">
    <property type="nucleotide sequence ID" value="NZ_JBNNOX010000002.1"/>
</dbReference>
<evidence type="ECO:0000313" key="1">
    <source>
        <dbReference type="EMBL" id="RNB84941.1"/>
    </source>
</evidence>
<dbReference type="AlphaFoldDB" id="A0A3M8DBD6"/>